<dbReference type="Gene3D" id="2.120.10.80">
    <property type="entry name" value="Kelch-type beta propeller"/>
    <property type="match status" value="1"/>
</dbReference>
<evidence type="ECO:0000313" key="2">
    <source>
        <dbReference type="Proteomes" id="UP000218231"/>
    </source>
</evidence>
<evidence type="ECO:0000313" key="1">
    <source>
        <dbReference type="EMBL" id="PAV82982.1"/>
    </source>
</evidence>
<dbReference type="OrthoDB" id="8251006at2759"/>
<name>A0A2A2L9Z1_9BILA</name>
<dbReference type="SUPFAM" id="SSF117281">
    <property type="entry name" value="Kelch motif"/>
    <property type="match status" value="1"/>
</dbReference>
<dbReference type="AlphaFoldDB" id="A0A2A2L9Z1"/>
<organism evidence="1 2">
    <name type="scientific">Diploscapter pachys</name>
    <dbReference type="NCBI Taxonomy" id="2018661"/>
    <lineage>
        <taxon>Eukaryota</taxon>
        <taxon>Metazoa</taxon>
        <taxon>Ecdysozoa</taxon>
        <taxon>Nematoda</taxon>
        <taxon>Chromadorea</taxon>
        <taxon>Rhabditida</taxon>
        <taxon>Rhabditina</taxon>
        <taxon>Rhabditomorpha</taxon>
        <taxon>Rhabditoidea</taxon>
        <taxon>Rhabditidae</taxon>
        <taxon>Diploscapter</taxon>
    </lineage>
</organism>
<proteinExistence type="predicted"/>
<comment type="caution">
    <text evidence="1">The sequence shown here is derived from an EMBL/GenBank/DDBJ whole genome shotgun (WGS) entry which is preliminary data.</text>
</comment>
<accession>A0A2A2L9Z1</accession>
<dbReference type="STRING" id="2018661.A0A2A2L9Z1"/>
<protein>
    <submittedName>
        <fullName evidence="1">Uncharacterized protein</fullName>
    </submittedName>
</protein>
<dbReference type="InterPro" id="IPR015915">
    <property type="entry name" value="Kelch-typ_b-propeller"/>
</dbReference>
<gene>
    <name evidence="1" type="ORF">WR25_11967</name>
</gene>
<dbReference type="EMBL" id="LIAE01007006">
    <property type="protein sequence ID" value="PAV82982.1"/>
    <property type="molecule type" value="Genomic_DNA"/>
</dbReference>
<keyword evidence="2" id="KW-1185">Reference proteome</keyword>
<reference evidence="1 2" key="1">
    <citation type="journal article" date="2017" name="Curr. Biol.">
        <title>Genome architecture and evolution of a unichromosomal asexual nematode.</title>
        <authorList>
            <person name="Fradin H."/>
            <person name="Zegar C."/>
            <person name="Gutwein M."/>
            <person name="Lucas J."/>
            <person name="Kovtun M."/>
            <person name="Corcoran D."/>
            <person name="Baugh L.R."/>
            <person name="Kiontke K."/>
            <person name="Gunsalus K."/>
            <person name="Fitch D.H."/>
            <person name="Piano F."/>
        </authorList>
    </citation>
    <scope>NUCLEOTIDE SEQUENCE [LARGE SCALE GENOMIC DNA]</scope>
    <source>
        <strain evidence="1">PF1309</strain>
    </source>
</reference>
<sequence>MVKSNNPSSPNIVKPTVRPPELIQLVDADNQTVMETRNDEIYEGRIYLFDSHDNSVEQIAKFHGPDPPEWRSAASVAYFKDKLYYLGGKDPETGNYTNQVDLLVDGIMAKYIDYQTMNRNGLKLERFQNNEWILELHR</sequence>
<dbReference type="Proteomes" id="UP000218231">
    <property type="component" value="Unassembled WGS sequence"/>
</dbReference>